<evidence type="ECO:0000313" key="1">
    <source>
        <dbReference type="EMBL" id="MQL84842.1"/>
    </source>
</evidence>
<reference evidence="1" key="1">
    <citation type="submission" date="2017-07" db="EMBL/GenBank/DDBJ databases">
        <title>Taro Niue Genome Assembly and Annotation.</title>
        <authorList>
            <person name="Atibalentja N."/>
            <person name="Keating K."/>
            <person name="Fields C.J."/>
        </authorList>
    </citation>
    <scope>NUCLEOTIDE SEQUENCE</scope>
    <source>
        <strain evidence="1">Niue_2</strain>
        <tissue evidence="1">Leaf</tissue>
    </source>
</reference>
<proteinExistence type="predicted"/>
<comment type="caution">
    <text evidence="1">The sequence shown here is derived from an EMBL/GenBank/DDBJ whole genome shotgun (WGS) entry which is preliminary data.</text>
</comment>
<accession>A0A843UG05</accession>
<dbReference type="OrthoDB" id="10262062at2759"/>
<keyword evidence="2" id="KW-1185">Reference proteome</keyword>
<evidence type="ECO:0000313" key="2">
    <source>
        <dbReference type="Proteomes" id="UP000652761"/>
    </source>
</evidence>
<gene>
    <name evidence="1" type="ORF">Taro_017359</name>
</gene>
<sequence>MRLLDHQDDHCQSIVFALWSPSSFDCDGTFEGSRRISANLYPFWVLLLFLVSRGLFNHSVTSRGTLIISWLLGDFQSFLDVPGLFNHFLTFNRDSCHFLAIPKLRMANYEPGPGERTLPQRSDFPIFPSLIDFSECFCHFLVFPDLLPLADIFGCFCRFLVCLDILAISWLTRTSLSFLGFSGHPCHFMAFPDIPVISWLFRTFLPFPGFTGHSCHLLAFSDVPAISWLSRTSLPFPGFLGHPCHFLAF</sequence>
<protein>
    <submittedName>
        <fullName evidence="1">Uncharacterized protein</fullName>
    </submittedName>
</protein>
<organism evidence="1 2">
    <name type="scientific">Colocasia esculenta</name>
    <name type="common">Wild taro</name>
    <name type="synonym">Arum esculentum</name>
    <dbReference type="NCBI Taxonomy" id="4460"/>
    <lineage>
        <taxon>Eukaryota</taxon>
        <taxon>Viridiplantae</taxon>
        <taxon>Streptophyta</taxon>
        <taxon>Embryophyta</taxon>
        <taxon>Tracheophyta</taxon>
        <taxon>Spermatophyta</taxon>
        <taxon>Magnoliopsida</taxon>
        <taxon>Liliopsida</taxon>
        <taxon>Araceae</taxon>
        <taxon>Aroideae</taxon>
        <taxon>Colocasieae</taxon>
        <taxon>Colocasia</taxon>
    </lineage>
</organism>
<dbReference type="AlphaFoldDB" id="A0A843UG05"/>
<dbReference type="Proteomes" id="UP000652761">
    <property type="component" value="Unassembled WGS sequence"/>
</dbReference>
<name>A0A843UG05_COLES</name>
<dbReference type="EMBL" id="NMUH01000790">
    <property type="protein sequence ID" value="MQL84842.1"/>
    <property type="molecule type" value="Genomic_DNA"/>
</dbReference>